<dbReference type="RefSeq" id="WP_369275959.1">
    <property type="nucleotide sequence ID" value="NZ_CP163432.1"/>
</dbReference>
<dbReference type="InterPro" id="IPR016164">
    <property type="entry name" value="FAD-linked_Oxase-like_C"/>
</dbReference>
<dbReference type="InterPro" id="IPR016171">
    <property type="entry name" value="Vanillyl_alc_oxidase_C-sub2"/>
</dbReference>
<dbReference type="GO" id="GO:0071949">
    <property type="term" value="F:FAD binding"/>
    <property type="evidence" value="ECO:0007669"/>
    <property type="project" value="InterPro"/>
</dbReference>
<dbReference type="AlphaFoldDB" id="A0AB39NCA2"/>
<dbReference type="InterPro" id="IPR016166">
    <property type="entry name" value="FAD-bd_PCMH"/>
</dbReference>
<evidence type="ECO:0000256" key="1">
    <source>
        <dbReference type="ARBA" id="ARBA00022630"/>
    </source>
</evidence>
<dbReference type="Gene3D" id="3.30.465.10">
    <property type="match status" value="1"/>
</dbReference>
<sequence length="504" mass="55485">MQESMAGRGPSRRQVFSYGGTAAAALALGGTGGAALQRFADQGQMPPAAPSRTLLNDASGLNPTRARGITFATSSSRDTAELLKPLLGRIAQGRDPALAISGARHSMGAQSLLRDGWILETQPMNRITLDSDKQVMRVGAGATWREIIPVLNARGYAPKVMQSNHDFTIGGSLSVNCHGWHTNSPPIASTVHSLRLLTADGTVVTCCPTKNAELFRLALGGYGMFGVILEADIAVVPNVLLRPAFVTVPTQDYVDAFTRRVYAPASQVEMAYGRLSVDPGNFLNEAIIGTYIPIQESRGRRLPLLPLPQPGARRTIFRNSATSSSGKTLRWWLEREAGPWLADKVSRNSLLNEPAAVFANLTPGTTDILHEYFVPQTRLWEFVRAAQEIIPRARGNLLNVTVRDTRRDERSTLAYARRDVFGLVMLFVQERTASAEARMQAMTRDLIDASISNGGTFYLPYRLHASKEQLNRAYPTWDLAMHAKHRYDPHGVFRNELYDRYVPE</sequence>
<dbReference type="SUPFAM" id="SSF56176">
    <property type="entry name" value="FAD-binding/transporter-associated domain-like"/>
    <property type="match status" value="1"/>
</dbReference>
<dbReference type="PANTHER" id="PTHR43762">
    <property type="entry name" value="L-GULONOLACTONE OXIDASE"/>
    <property type="match status" value="1"/>
</dbReference>
<dbReference type="Pfam" id="PF01565">
    <property type="entry name" value="FAD_binding_4"/>
    <property type="match status" value="1"/>
</dbReference>
<dbReference type="EMBL" id="CP163432">
    <property type="protein sequence ID" value="XDQ16036.1"/>
    <property type="molecule type" value="Genomic_DNA"/>
</dbReference>
<dbReference type="InterPro" id="IPR010031">
    <property type="entry name" value="FAD_lactone_oxidase-like"/>
</dbReference>
<feature type="domain" description="FAD-binding PCMH-type" evidence="3">
    <location>
        <begin position="61"/>
        <end position="238"/>
    </location>
</feature>
<reference evidence="4" key="1">
    <citation type="submission" date="2024-07" db="EMBL/GenBank/DDBJ databases">
        <authorList>
            <person name="Yu S.T."/>
        </authorList>
    </citation>
    <scope>NUCLEOTIDE SEQUENCE</scope>
    <source>
        <strain evidence="4">R11</strain>
    </source>
</reference>
<protein>
    <submittedName>
        <fullName evidence="4">FAD-binding oxidoreductase</fullName>
    </submittedName>
</protein>
<dbReference type="InterPro" id="IPR006311">
    <property type="entry name" value="TAT_signal"/>
</dbReference>
<proteinExistence type="predicted"/>
<dbReference type="InterPro" id="IPR016169">
    <property type="entry name" value="FAD-bd_PCMH_sub2"/>
</dbReference>
<dbReference type="Gene3D" id="1.10.45.10">
    <property type="entry name" value="Vanillyl-alcohol Oxidase, Chain A, domain 4"/>
    <property type="match status" value="1"/>
</dbReference>
<organism evidence="4">
    <name type="scientific">Streptomyces sp. R11</name>
    <dbReference type="NCBI Taxonomy" id="3238625"/>
    <lineage>
        <taxon>Bacteria</taxon>
        <taxon>Bacillati</taxon>
        <taxon>Actinomycetota</taxon>
        <taxon>Actinomycetes</taxon>
        <taxon>Kitasatosporales</taxon>
        <taxon>Streptomycetaceae</taxon>
        <taxon>Streptomyces</taxon>
    </lineage>
</organism>
<dbReference type="SUPFAM" id="SSF55103">
    <property type="entry name" value="FAD-linked oxidases, C-terminal domain"/>
    <property type="match status" value="1"/>
</dbReference>
<keyword evidence="2" id="KW-0274">FAD</keyword>
<evidence type="ECO:0000313" key="4">
    <source>
        <dbReference type="EMBL" id="XDQ16036.1"/>
    </source>
</evidence>
<accession>A0AB39NCA2</accession>
<keyword evidence="1" id="KW-0285">Flavoprotein</keyword>
<dbReference type="GO" id="GO:0016899">
    <property type="term" value="F:oxidoreductase activity, acting on the CH-OH group of donors, oxygen as acceptor"/>
    <property type="evidence" value="ECO:0007669"/>
    <property type="project" value="InterPro"/>
</dbReference>
<evidence type="ECO:0000259" key="3">
    <source>
        <dbReference type="PROSITE" id="PS51387"/>
    </source>
</evidence>
<dbReference type="PROSITE" id="PS51318">
    <property type="entry name" value="TAT"/>
    <property type="match status" value="1"/>
</dbReference>
<dbReference type="InterPro" id="IPR006094">
    <property type="entry name" value="Oxid_FAD_bind_N"/>
</dbReference>
<gene>
    <name evidence="4" type="ORF">AB5J55_43940</name>
</gene>
<dbReference type="PANTHER" id="PTHR43762:SF1">
    <property type="entry name" value="D-ARABINONO-1,4-LACTONE OXIDASE"/>
    <property type="match status" value="1"/>
</dbReference>
<dbReference type="PROSITE" id="PS51387">
    <property type="entry name" value="FAD_PCMH"/>
    <property type="match status" value="1"/>
</dbReference>
<dbReference type="InterPro" id="IPR036318">
    <property type="entry name" value="FAD-bd_PCMH-like_sf"/>
</dbReference>
<name>A0AB39NCA2_9ACTN</name>
<evidence type="ECO:0000256" key="2">
    <source>
        <dbReference type="ARBA" id="ARBA00022827"/>
    </source>
</evidence>